<name>A0A9P3C2E7_ASPVI</name>
<evidence type="ECO:0008006" key="3">
    <source>
        <dbReference type="Google" id="ProtNLM"/>
    </source>
</evidence>
<dbReference type="AlphaFoldDB" id="A0A9P3C2E7"/>
<dbReference type="PANTHER" id="PTHR47064:SF2">
    <property type="entry name" value="SMP-30_GLUCONOLACTONASE_LRE-LIKE REGION DOMAIN-CONTAINING PROTEIN-RELATED"/>
    <property type="match status" value="1"/>
</dbReference>
<dbReference type="OrthoDB" id="423498at2759"/>
<evidence type="ECO:0000313" key="2">
    <source>
        <dbReference type="Proteomes" id="UP000710440"/>
    </source>
</evidence>
<dbReference type="Gene3D" id="2.120.10.30">
    <property type="entry name" value="TolB, C-terminal domain"/>
    <property type="match status" value="1"/>
</dbReference>
<dbReference type="SUPFAM" id="SSF63829">
    <property type="entry name" value="Calcium-dependent phosphotriesterase"/>
    <property type="match status" value="1"/>
</dbReference>
<evidence type="ECO:0000313" key="1">
    <source>
        <dbReference type="EMBL" id="GIK07535.1"/>
    </source>
</evidence>
<dbReference type="GeneID" id="66931183"/>
<dbReference type="RefSeq" id="XP_043130721.1">
    <property type="nucleotide sequence ID" value="XM_043274786.1"/>
</dbReference>
<organism evidence="1 2">
    <name type="scientific">Aspergillus viridinutans</name>
    <dbReference type="NCBI Taxonomy" id="75553"/>
    <lineage>
        <taxon>Eukaryota</taxon>
        <taxon>Fungi</taxon>
        <taxon>Dikarya</taxon>
        <taxon>Ascomycota</taxon>
        <taxon>Pezizomycotina</taxon>
        <taxon>Eurotiomycetes</taxon>
        <taxon>Eurotiomycetidae</taxon>
        <taxon>Eurotiales</taxon>
        <taxon>Aspergillaceae</taxon>
        <taxon>Aspergillus</taxon>
        <taxon>Aspergillus subgen. Fumigati</taxon>
    </lineage>
</organism>
<accession>A0A9P3C2E7</accession>
<keyword evidence="2" id="KW-1185">Reference proteome</keyword>
<comment type="caution">
    <text evidence="1">The sequence shown here is derived from an EMBL/GenBank/DDBJ whole genome shotgun (WGS) entry which is preliminary data.</text>
</comment>
<gene>
    <name evidence="1" type="ORF">Aspvir_003201</name>
</gene>
<dbReference type="InterPro" id="IPR052988">
    <property type="entry name" value="Oryzine_lactonohydrolase"/>
</dbReference>
<dbReference type="Proteomes" id="UP000710440">
    <property type="component" value="Unassembled WGS sequence"/>
</dbReference>
<dbReference type="InterPro" id="IPR011042">
    <property type="entry name" value="6-blade_b-propeller_TolB-like"/>
</dbReference>
<dbReference type="PANTHER" id="PTHR47064">
    <property type="entry name" value="PUTATIVE (AFU_ORTHOLOGUE AFUA_1G08990)-RELATED"/>
    <property type="match status" value="1"/>
</dbReference>
<protein>
    <recommendedName>
        <fullName evidence="3">SMP-30/Gluconolactonase/LRE-like region domain-containing protein</fullName>
    </recommendedName>
</protein>
<sequence>MKQTSKVYPDPPLTIANGAYLFNGLVYWAQEGNITTPSSVVKMDPKTLTEVVQNNFYGHRFNSMNDIAVSDEGIAFFTDGNYGWGDFNDTLSPQLANGVYLWDMSTGNLCWSSGGCIGQPERPCF</sequence>
<reference evidence="1 2" key="1">
    <citation type="submission" date="2021-02" db="EMBL/GenBank/DDBJ databases">
        <title>Pan-genome distribution and transcriptional activeness of fungal secondary metabolism genes in Aspergillus section Fumigati.</title>
        <authorList>
            <person name="Takahashi H."/>
            <person name="Umemura M."/>
            <person name="Ninomiya A."/>
            <person name="Kusuya Y."/>
            <person name="Urayama S."/>
            <person name="Shimizu M."/>
            <person name="Watanabe A."/>
            <person name="Kamei K."/>
            <person name="Yaguchi T."/>
            <person name="Hagiwara D."/>
        </authorList>
    </citation>
    <scope>NUCLEOTIDE SEQUENCE [LARGE SCALE GENOMIC DNA]</scope>
    <source>
        <strain evidence="1 2">IFM 47045</strain>
    </source>
</reference>
<proteinExistence type="predicted"/>
<dbReference type="EMBL" id="BOPL01000014">
    <property type="protein sequence ID" value="GIK07535.1"/>
    <property type="molecule type" value="Genomic_DNA"/>
</dbReference>